<feature type="region of interest" description="Disordered" evidence="1">
    <location>
        <begin position="215"/>
        <end position="255"/>
    </location>
</feature>
<protein>
    <submittedName>
        <fullName evidence="3">Uncharacterized protein</fullName>
    </submittedName>
</protein>
<feature type="compositionally biased region" description="Polar residues" evidence="1">
    <location>
        <begin position="111"/>
        <end position="121"/>
    </location>
</feature>
<dbReference type="AlphaFoldDB" id="A0A317T975"/>
<evidence type="ECO:0000256" key="1">
    <source>
        <dbReference type="SAM" id="MobiDB-lite"/>
    </source>
</evidence>
<evidence type="ECO:0000313" key="4">
    <source>
        <dbReference type="Proteomes" id="UP000246278"/>
    </source>
</evidence>
<comment type="caution">
    <text evidence="3">The sequence shown here is derived from an EMBL/GenBank/DDBJ whole genome shotgun (WGS) entry which is preliminary data.</text>
</comment>
<proteinExistence type="predicted"/>
<gene>
    <name evidence="3" type="ORF">CR164_04565</name>
</gene>
<feature type="transmembrane region" description="Helical" evidence="2">
    <location>
        <begin position="9"/>
        <end position="30"/>
    </location>
</feature>
<feature type="compositionally biased region" description="Basic residues" evidence="1">
    <location>
        <begin position="96"/>
        <end position="105"/>
    </location>
</feature>
<sequence length="266" mass="29819">MSERLVARIIIGLSVLLIVSEIVVIALYGIRFEVVFLPFVVFLAFLGVLFGAVLLKGKRSEIESVSTRRARAMKDEKVRKLLEGYEVDEEFLPGGGKKKNKRQQKQRTAAPETSESYSRSPVSEPRRDPFEGIDSKLYNLAEGFGGFEQMVQKVEAMDTVAFKRLQYALDMQGIDKSQLLQPVKKALDKVSGGSSGLRQLLDHEEMDAYMEQTLTGRKPDGDKAGQTYSLDINMDDAGGKMPPPPDEFSHNPRDVIDRFKKSLNKK</sequence>
<dbReference type="RefSeq" id="WP_110022761.1">
    <property type="nucleotide sequence ID" value="NZ_PDNZ01000003.1"/>
</dbReference>
<dbReference type="EMBL" id="PDNZ01000003">
    <property type="protein sequence ID" value="PWW82287.1"/>
    <property type="molecule type" value="Genomic_DNA"/>
</dbReference>
<reference evidence="4" key="1">
    <citation type="submission" date="2017-10" db="EMBL/GenBank/DDBJ databases">
        <authorList>
            <person name="Gaisin V.A."/>
            <person name="Rysina M.S."/>
            <person name="Grouzdev D.S."/>
        </authorList>
    </citation>
    <scope>NUCLEOTIDE SEQUENCE [LARGE SCALE GENOMIC DNA]</scope>
    <source>
        <strain evidence="4">V1</strain>
    </source>
</reference>
<evidence type="ECO:0000256" key="2">
    <source>
        <dbReference type="SAM" id="Phobius"/>
    </source>
</evidence>
<name>A0A317T975_9CHLB</name>
<keyword evidence="2" id="KW-0472">Membrane</keyword>
<evidence type="ECO:0000313" key="3">
    <source>
        <dbReference type="EMBL" id="PWW82287.1"/>
    </source>
</evidence>
<accession>A0A317T975</accession>
<dbReference type="OrthoDB" id="595360at2"/>
<keyword evidence="2" id="KW-0812">Transmembrane</keyword>
<keyword evidence="4" id="KW-1185">Reference proteome</keyword>
<organism evidence="3 4">
    <name type="scientific">Prosthecochloris marina</name>
    <dbReference type="NCBI Taxonomy" id="2017681"/>
    <lineage>
        <taxon>Bacteria</taxon>
        <taxon>Pseudomonadati</taxon>
        <taxon>Chlorobiota</taxon>
        <taxon>Chlorobiia</taxon>
        <taxon>Chlorobiales</taxon>
        <taxon>Chlorobiaceae</taxon>
        <taxon>Prosthecochloris</taxon>
    </lineage>
</organism>
<keyword evidence="2" id="KW-1133">Transmembrane helix</keyword>
<feature type="transmembrane region" description="Helical" evidence="2">
    <location>
        <begin position="36"/>
        <end position="55"/>
    </location>
</feature>
<feature type="region of interest" description="Disordered" evidence="1">
    <location>
        <begin position="93"/>
        <end position="129"/>
    </location>
</feature>
<dbReference type="Proteomes" id="UP000246278">
    <property type="component" value="Unassembled WGS sequence"/>
</dbReference>